<protein>
    <submittedName>
        <fullName evidence="2">Acyl-CoA N-acyltransferase</fullName>
    </submittedName>
</protein>
<evidence type="ECO:0000259" key="1">
    <source>
        <dbReference type="PROSITE" id="PS51186"/>
    </source>
</evidence>
<name>A0A165BSM6_EXIGL</name>
<evidence type="ECO:0000313" key="3">
    <source>
        <dbReference type="Proteomes" id="UP000077266"/>
    </source>
</evidence>
<dbReference type="EMBL" id="KV426410">
    <property type="protein sequence ID" value="KZV81168.1"/>
    <property type="molecule type" value="Genomic_DNA"/>
</dbReference>
<dbReference type="Gene3D" id="3.40.630.30">
    <property type="match status" value="1"/>
</dbReference>
<dbReference type="InterPro" id="IPR016181">
    <property type="entry name" value="Acyl_CoA_acyltransferase"/>
</dbReference>
<keyword evidence="3" id="KW-1185">Reference proteome</keyword>
<dbReference type="AlphaFoldDB" id="A0A165BSM6"/>
<dbReference type="PROSITE" id="PS51186">
    <property type="entry name" value="GNAT"/>
    <property type="match status" value="1"/>
</dbReference>
<dbReference type="SUPFAM" id="SSF55729">
    <property type="entry name" value="Acyl-CoA N-acyltransferases (Nat)"/>
    <property type="match status" value="1"/>
</dbReference>
<dbReference type="GO" id="GO:0016747">
    <property type="term" value="F:acyltransferase activity, transferring groups other than amino-acyl groups"/>
    <property type="evidence" value="ECO:0007669"/>
    <property type="project" value="InterPro"/>
</dbReference>
<dbReference type="PANTHER" id="PTHR43792">
    <property type="entry name" value="GNAT FAMILY, PUTATIVE (AFU_ORTHOLOGUE AFUA_3G00765)-RELATED-RELATED"/>
    <property type="match status" value="1"/>
</dbReference>
<reference evidence="2 3" key="1">
    <citation type="journal article" date="2016" name="Mol. Biol. Evol.">
        <title>Comparative Genomics of Early-Diverging Mushroom-Forming Fungi Provides Insights into the Origins of Lignocellulose Decay Capabilities.</title>
        <authorList>
            <person name="Nagy L.G."/>
            <person name="Riley R."/>
            <person name="Tritt A."/>
            <person name="Adam C."/>
            <person name="Daum C."/>
            <person name="Floudas D."/>
            <person name="Sun H."/>
            <person name="Yadav J.S."/>
            <person name="Pangilinan J."/>
            <person name="Larsson K.H."/>
            <person name="Matsuura K."/>
            <person name="Barry K."/>
            <person name="Labutti K."/>
            <person name="Kuo R."/>
            <person name="Ohm R.A."/>
            <person name="Bhattacharya S.S."/>
            <person name="Shirouzu T."/>
            <person name="Yoshinaga Y."/>
            <person name="Martin F.M."/>
            <person name="Grigoriev I.V."/>
            <person name="Hibbett D.S."/>
        </authorList>
    </citation>
    <scope>NUCLEOTIDE SEQUENCE [LARGE SCALE GENOMIC DNA]</scope>
    <source>
        <strain evidence="2 3">HHB12029</strain>
    </source>
</reference>
<keyword evidence="2" id="KW-0012">Acyltransferase</keyword>
<keyword evidence="2" id="KW-0808">Transferase</keyword>
<dbReference type="InParanoid" id="A0A165BSM6"/>
<gene>
    <name evidence="2" type="ORF">EXIGLDRAFT_731604</name>
</gene>
<sequence length="151" mass="16717">MRDGPEEETVPVYEAKIREWNAASERGEKALMVIALKDTHELIGMSGYPWLPANAAGRAGNTGVMIDASHAKKGYGREAMSAMLDYGFDVLGFERIEQATHLVNTPYRALVRSLGLEKFEVQGKPNAQGTVWCLYEVSREEWQAAKAERAG</sequence>
<dbReference type="PANTHER" id="PTHR43792:SF1">
    <property type="entry name" value="N-ACETYLTRANSFERASE DOMAIN-CONTAINING PROTEIN"/>
    <property type="match status" value="1"/>
</dbReference>
<dbReference type="InterPro" id="IPR000182">
    <property type="entry name" value="GNAT_dom"/>
</dbReference>
<proteinExistence type="predicted"/>
<organism evidence="2 3">
    <name type="scientific">Exidia glandulosa HHB12029</name>
    <dbReference type="NCBI Taxonomy" id="1314781"/>
    <lineage>
        <taxon>Eukaryota</taxon>
        <taxon>Fungi</taxon>
        <taxon>Dikarya</taxon>
        <taxon>Basidiomycota</taxon>
        <taxon>Agaricomycotina</taxon>
        <taxon>Agaricomycetes</taxon>
        <taxon>Auriculariales</taxon>
        <taxon>Exidiaceae</taxon>
        <taxon>Exidia</taxon>
    </lineage>
</organism>
<dbReference type="InterPro" id="IPR051531">
    <property type="entry name" value="N-acetyltransferase"/>
</dbReference>
<dbReference type="OrthoDB" id="630895at2759"/>
<evidence type="ECO:0000313" key="2">
    <source>
        <dbReference type="EMBL" id="KZV81168.1"/>
    </source>
</evidence>
<dbReference type="Proteomes" id="UP000077266">
    <property type="component" value="Unassembled WGS sequence"/>
</dbReference>
<accession>A0A165BSM6</accession>
<feature type="domain" description="N-acetyltransferase" evidence="1">
    <location>
        <begin position="1"/>
        <end position="140"/>
    </location>
</feature>
<dbReference type="Pfam" id="PF13302">
    <property type="entry name" value="Acetyltransf_3"/>
    <property type="match status" value="1"/>
</dbReference>